<dbReference type="InParanoid" id="A0A286UTV0"/>
<organism evidence="1 2">
    <name type="scientific">Pyrrhoderma noxium</name>
    <dbReference type="NCBI Taxonomy" id="2282107"/>
    <lineage>
        <taxon>Eukaryota</taxon>
        <taxon>Fungi</taxon>
        <taxon>Dikarya</taxon>
        <taxon>Basidiomycota</taxon>
        <taxon>Agaricomycotina</taxon>
        <taxon>Agaricomycetes</taxon>
        <taxon>Hymenochaetales</taxon>
        <taxon>Hymenochaetaceae</taxon>
        <taxon>Pyrrhoderma</taxon>
    </lineage>
</organism>
<proteinExistence type="predicted"/>
<keyword evidence="2" id="KW-1185">Reference proteome</keyword>
<accession>A0A286UTV0</accession>
<evidence type="ECO:0000313" key="2">
    <source>
        <dbReference type="Proteomes" id="UP000217199"/>
    </source>
</evidence>
<evidence type="ECO:0000313" key="1">
    <source>
        <dbReference type="EMBL" id="PAV23023.1"/>
    </source>
</evidence>
<dbReference type="AlphaFoldDB" id="A0A286UTV0"/>
<comment type="caution">
    <text evidence="1">The sequence shown here is derived from an EMBL/GenBank/DDBJ whole genome shotgun (WGS) entry which is preliminary data.</text>
</comment>
<dbReference type="OrthoDB" id="5429442at2759"/>
<gene>
    <name evidence="1" type="ORF">PNOK_0009000</name>
</gene>
<dbReference type="Proteomes" id="UP000217199">
    <property type="component" value="Unassembled WGS sequence"/>
</dbReference>
<sequence length="263" mass="29932">MGIVQPKRATIGIGILASDFLKTEETEGKSGRWVCTELPVAIGYEWDVQQHLESDGLGWRNGSWVQTQTLQPSSFSGQEGHHRHNYKGMKGECDTLSIEKKKRKYGVLVSVLDMSTVQYRGLLRPQIAAYRRGLASIEDLSANVVSQCVKIQNFVIALRIKRLYNKFIGNGDDYVTTIHVLVMSAVCLVSEQSNISPISANTLVISYNATYHFKRRLGIKFFIPCRTLIISYINYLFLRQDSTIVDKIYHINVKHINTYFYDL</sequence>
<dbReference type="EMBL" id="NBII01000001">
    <property type="protein sequence ID" value="PAV23023.1"/>
    <property type="molecule type" value="Genomic_DNA"/>
</dbReference>
<protein>
    <submittedName>
        <fullName evidence="1">Uncharacterized protein</fullName>
    </submittedName>
</protein>
<reference evidence="1 2" key="1">
    <citation type="journal article" date="2017" name="Mol. Ecol.">
        <title>Comparative and population genomic landscape of Phellinus noxius: A hypervariable fungus causing root rot in trees.</title>
        <authorList>
            <person name="Chung C.L."/>
            <person name="Lee T.J."/>
            <person name="Akiba M."/>
            <person name="Lee H.H."/>
            <person name="Kuo T.H."/>
            <person name="Liu D."/>
            <person name="Ke H.M."/>
            <person name="Yokoi T."/>
            <person name="Roa M.B."/>
            <person name="Lu M.J."/>
            <person name="Chang Y.Y."/>
            <person name="Ann P.J."/>
            <person name="Tsai J.N."/>
            <person name="Chen C.Y."/>
            <person name="Tzean S.S."/>
            <person name="Ota Y."/>
            <person name="Hattori T."/>
            <person name="Sahashi N."/>
            <person name="Liou R.F."/>
            <person name="Kikuchi T."/>
            <person name="Tsai I.J."/>
        </authorList>
    </citation>
    <scope>NUCLEOTIDE SEQUENCE [LARGE SCALE GENOMIC DNA]</scope>
    <source>
        <strain evidence="1 2">FFPRI411160</strain>
    </source>
</reference>
<name>A0A286UTV0_9AGAM</name>